<dbReference type="Proteomes" id="UP001497516">
    <property type="component" value="Chromosome 5"/>
</dbReference>
<dbReference type="GO" id="GO:0004190">
    <property type="term" value="F:aspartic-type endopeptidase activity"/>
    <property type="evidence" value="ECO:0007669"/>
    <property type="project" value="InterPro"/>
</dbReference>
<dbReference type="PANTHER" id="PTHR13683">
    <property type="entry name" value="ASPARTYL PROTEASES"/>
    <property type="match status" value="1"/>
</dbReference>
<dbReference type="SUPFAM" id="SSF50630">
    <property type="entry name" value="Acid proteases"/>
    <property type="match status" value="1"/>
</dbReference>
<dbReference type="GO" id="GO:0006508">
    <property type="term" value="P:proteolysis"/>
    <property type="evidence" value="ECO:0007669"/>
    <property type="project" value="InterPro"/>
</dbReference>
<evidence type="ECO:0000313" key="5">
    <source>
        <dbReference type="EMBL" id="CAL1386699.1"/>
    </source>
</evidence>
<dbReference type="AlphaFoldDB" id="A0AAV2ELN4"/>
<feature type="signal peptide" evidence="3">
    <location>
        <begin position="1"/>
        <end position="18"/>
    </location>
</feature>
<keyword evidence="6" id="KW-1185">Reference proteome</keyword>
<organism evidence="5 6">
    <name type="scientific">Linum trigynum</name>
    <dbReference type="NCBI Taxonomy" id="586398"/>
    <lineage>
        <taxon>Eukaryota</taxon>
        <taxon>Viridiplantae</taxon>
        <taxon>Streptophyta</taxon>
        <taxon>Embryophyta</taxon>
        <taxon>Tracheophyta</taxon>
        <taxon>Spermatophyta</taxon>
        <taxon>Magnoliopsida</taxon>
        <taxon>eudicotyledons</taxon>
        <taxon>Gunneridae</taxon>
        <taxon>Pentapetalae</taxon>
        <taxon>rosids</taxon>
        <taxon>fabids</taxon>
        <taxon>Malpighiales</taxon>
        <taxon>Linaceae</taxon>
        <taxon>Linum</taxon>
    </lineage>
</organism>
<sequence length="438" mass="46077">MATSTFLFLSLLLCSAVAVDHCSPSTDDPTRISVIPIYSKCSPISPPPPPSSSHFDTVNRLAANDHARLASLAEGDVPIAAGQKLFNVGNYVVRVSLGNPNQTFAMVLDISNDVTFVPCSRCSGDCSAANPNAAFFSPNASGSYWSVDCPSDLCSLVPNGGGHTCAAGKCRYKQSYGGDSRFAANLGTDWLAIGGRYIPGFAFGCVASVSGGSVPAQGLLGFGRGPLSFLGQTEPAYSGVFSYCLPSFRSSSFSGSLRLGPKDQPGFTSTTTLLRNPRRPSLYYVNLTGVSVGPVKVPIRSDSLAFDPRNGAGTIIDSGTMITRFVGPVYAAIRKAFRKQVKGPFSSLGAFDTCFPANGQEAEAPSFTFHFEELDLVLAVENTLIRSSGRPLACLSVAAAPNNVNSVLNVIANLQQENLRILFDVKNSVVGFAGEVCN</sequence>
<dbReference type="Pfam" id="PF14543">
    <property type="entry name" value="TAXi_N"/>
    <property type="match status" value="1"/>
</dbReference>
<evidence type="ECO:0000256" key="3">
    <source>
        <dbReference type="SAM" id="SignalP"/>
    </source>
</evidence>
<accession>A0AAV2ELN4</accession>
<feature type="active site" evidence="2">
    <location>
        <position position="109"/>
    </location>
</feature>
<evidence type="ECO:0000256" key="2">
    <source>
        <dbReference type="PIRSR" id="PIRSR601461-1"/>
    </source>
</evidence>
<dbReference type="InterPro" id="IPR032861">
    <property type="entry name" value="TAXi_N"/>
</dbReference>
<proteinExistence type="inferred from homology"/>
<evidence type="ECO:0000259" key="4">
    <source>
        <dbReference type="PROSITE" id="PS51767"/>
    </source>
</evidence>
<keyword evidence="3" id="KW-0732">Signal</keyword>
<dbReference type="EMBL" id="OZ034818">
    <property type="protein sequence ID" value="CAL1386699.1"/>
    <property type="molecule type" value="Genomic_DNA"/>
</dbReference>
<dbReference type="Gene3D" id="2.40.70.10">
    <property type="entry name" value="Acid Proteases"/>
    <property type="match status" value="2"/>
</dbReference>
<feature type="active site" evidence="2">
    <location>
        <position position="317"/>
    </location>
</feature>
<reference evidence="5 6" key="1">
    <citation type="submission" date="2024-04" db="EMBL/GenBank/DDBJ databases">
        <authorList>
            <person name="Fracassetti M."/>
        </authorList>
    </citation>
    <scope>NUCLEOTIDE SEQUENCE [LARGE SCALE GENOMIC DNA]</scope>
</reference>
<dbReference type="InterPro" id="IPR001461">
    <property type="entry name" value="Aspartic_peptidase_A1"/>
</dbReference>
<feature type="domain" description="Peptidase A1" evidence="4">
    <location>
        <begin position="91"/>
        <end position="433"/>
    </location>
</feature>
<feature type="chain" id="PRO_5043976781" description="Peptidase A1 domain-containing protein" evidence="3">
    <location>
        <begin position="19"/>
        <end position="438"/>
    </location>
</feature>
<dbReference type="PANTHER" id="PTHR13683:SF839">
    <property type="entry name" value="ASPARTYL PROTEASE AED3-LIKE"/>
    <property type="match status" value="1"/>
</dbReference>
<evidence type="ECO:0000256" key="1">
    <source>
        <dbReference type="ARBA" id="ARBA00007447"/>
    </source>
</evidence>
<comment type="similarity">
    <text evidence="1">Belongs to the peptidase A1 family.</text>
</comment>
<evidence type="ECO:0000313" key="6">
    <source>
        <dbReference type="Proteomes" id="UP001497516"/>
    </source>
</evidence>
<dbReference type="PROSITE" id="PS51767">
    <property type="entry name" value="PEPTIDASE_A1"/>
    <property type="match status" value="1"/>
</dbReference>
<dbReference type="Pfam" id="PF14541">
    <property type="entry name" value="TAXi_C"/>
    <property type="match status" value="1"/>
</dbReference>
<gene>
    <name evidence="5" type="ORF">LTRI10_LOCUS27729</name>
</gene>
<dbReference type="InterPro" id="IPR021109">
    <property type="entry name" value="Peptidase_aspartic_dom_sf"/>
</dbReference>
<name>A0AAV2ELN4_9ROSI</name>
<dbReference type="InterPro" id="IPR032799">
    <property type="entry name" value="TAXi_C"/>
</dbReference>
<dbReference type="InterPro" id="IPR033121">
    <property type="entry name" value="PEPTIDASE_A1"/>
</dbReference>
<protein>
    <recommendedName>
        <fullName evidence="4">Peptidase A1 domain-containing protein</fullName>
    </recommendedName>
</protein>